<dbReference type="PANTHER" id="PTHR44591">
    <property type="entry name" value="STRESS RESPONSE REGULATOR PROTEIN 1"/>
    <property type="match status" value="1"/>
</dbReference>
<dbReference type="Proteomes" id="UP000217784">
    <property type="component" value="Unassembled WGS sequence"/>
</dbReference>
<keyword evidence="5" id="KW-1185">Reference proteome</keyword>
<sequence>MNVLIVENESSTILDLKATLGSLGHSVVAVASSGKEAVQKVGNLNPDLVLIDIKLKGEMSGVEAANKIKDLYKIPVIFLTIFIKNCLIKSFGLPEDAVVLNKPVKQEHLKYGISRAFSKIK</sequence>
<dbReference type="SMART" id="SM00448">
    <property type="entry name" value="REC"/>
    <property type="match status" value="1"/>
</dbReference>
<evidence type="ECO:0000256" key="2">
    <source>
        <dbReference type="PROSITE-ProRule" id="PRU00169"/>
    </source>
</evidence>
<reference evidence="4 5" key="1">
    <citation type="journal article" date="2017" name="BMC Genomics">
        <title>Genomic analysis of methanogenic archaea reveals a shift towards energy conservation.</title>
        <authorList>
            <person name="Gilmore S.P."/>
            <person name="Henske J.K."/>
            <person name="Sexton J.A."/>
            <person name="Solomon K.V."/>
            <person name="Seppala S."/>
            <person name="Yoo J.I."/>
            <person name="Huyett L.M."/>
            <person name="Pressman A."/>
            <person name="Cogan J.Z."/>
            <person name="Kivenson V."/>
            <person name="Peng X."/>
            <person name="Tan Y."/>
            <person name="Valentine D.L."/>
            <person name="O'Malley M.A."/>
        </authorList>
    </citation>
    <scope>NUCLEOTIDE SEQUENCE [LARGE SCALE GENOMIC DNA]</scope>
    <source>
        <strain evidence="4 5">M.o.H.</strain>
    </source>
</reference>
<feature type="domain" description="Response regulatory" evidence="3">
    <location>
        <begin position="2"/>
        <end position="117"/>
    </location>
</feature>
<feature type="modified residue" description="4-aspartylphosphate" evidence="2">
    <location>
        <position position="52"/>
    </location>
</feature>
<dbReference type="OrthoDB" id="9652at2157"/>
<dbReference type="AlphaFoldDB" id="A0A2A2H506"/>
<protein>
    <submittedName>
        <fullName evidence="4">Response regulator receiver protein</fullName>
    </submittedName>
</protein>
<dbReference type="RefSeq" id="WP_069582799.1">
    <property type="nucleotide sequence ID" value="NZ_LMVM01000023.1"/>
</dbReference>
<evidence type="ECO:0000313" key="4">
    <source>
        <dbReference type="EMBL" id="PAV04511.1"/>
    </source>
</evidence>
<dbReference type="Pfam" id="PF00072">
    <property type="entry name" value="Response_reg"/>
    <property type="match status" value="1"/>
</dbReference>
<dbReference type="EMBL" id="LMVM01000023">
    <property type="protein sequence ID" value="PAV04511.1"/>
    <property type="molecule type" value="Genomic_DNA"/>
</dbReference>
<evidence type="ECO:0000313" key="5">
    <source>
        <dbReference type="Proteomes" id="UP000217784"/>
    </source>
</evidence>
<accession>A0A2A2H506</accession>
<evidence type="ECO:0000256" key="1">
    <source>
        <dbReference type="ARBA" id="ARBA00022553"/>
    </source>
</evidence>
<proteinExistence type="predicted"/>
<gene>
    <name evidence="4" type="ORF">ASJ80_06680</name>
</gene>
<keyword evidence="1 2" id="KW-0597">Phosphoprotein</keyword>
<dbReference type="SUPFAM" id="SSF52172">
    <property type="entry name" value="CheY-like"/>
    <property type="match status" value="1"/>
</dbReference>
<dbReference type="InterPro" id="IPR001789">
    <property type="entry name" value="Sig_transdc_resp-reg_receiver"/>
</dbReference>
<name>A0A2A2H506_METBR</name>
<comment type="caution">
    <text evidence="4">The sequence shown here is derived from an EMBL/GenBank/DDBJ whole genome shotgun (WGS) entry which is preliminary data.</text>
</comment>
<evidence type="ECO:0000259" key="3">
    <source>
        <dbReference type="PROSITE" id="PS50110"/>
    </source>
</evidence>
<dbReference type="PANTHER" id="PTHR44591:SF18">
    <property type="entry name" value="REGULATORY PROTEIN"/>
    <property type="match status" value="1"/>
</dbReference>
<organism evidence="4 5">
    <name type="scientific">Methanobacterium bryantii</name>
    <dbReference type="NCBI Taxonomy" id="2161"/>
    <lineage>
        <taxon>Archaea</taxon>
        <taxon>Methanobacteriati</taxon>
        <taxon>Methanobacteriota</taxon>
        <taxon>Methanomada group</taxon>
        <taxon>Methanobacteria</taxon>
        <taxon>Methanobacteriales</taxon>
        <taxon>Methanobacteriaceae</taxon>
        <taxon>Methanobacterium</taxon>
    </lineage>
</organism>
<dbReference type="PROSITE" id="PS50110">
    <property type="entry name" value="RESPONSE_REGULATORY"/>
    <property type="match status" value="1"/>
</dbReference>
<dbReference type="InterPro" id="IPR011006">
    <property type="entry name" value="CheY-like_superfamily"/>
</dbReference>
<dbReference type="Gene3D" id="3.40.50.2300">
    <property type="match status" value="1"/>
</dbReference>
<dbReference type="InterPro" id="IPR050595">
    <property type="entry name" value="Bact_response_regulator"/>
</dbReference>
<dbReference type="GO" id="GO:0000160">
    <property type="term" value="P:phosphorelay signal transduction system"/>
    <property type="evidence" value="ECO:0007669"/>
    <property type="project" value="InterPro"/>
</dbReference>